<keyword evidence="2" id="KW-1185">Reference proteome</keyword>
<dbReference type="Proteomes" id="UP001150217">
    <property type="component" value="Unassembled WGS sequence"/>
</dbReference>
<sequence>MFSKKRGGTKVDCQEFLSELPVKVVQRAHLQGNTTLRLREGAELVNETTCTRRNVYVVSPHWAGPGPDQDRIAGCLLLAVSRWYHNHLESLLPVPYLQAQIQATSDQFDTPRLEMTKVDRPDRIDILADAGVLHDGQRERICTTNECNEGLRESYYLTSELWVVTSGQERPGCRKNLNALREITMWNRRCTVERF</sequence>
<organism evidence="1 2">
    <name type="scientific">Lentinula lateritia</name>
    <dbReference type="NCBI Taxonomy" id="40482"/>
    <lineage>
        <taxon>Eukaryota</taxon>
        <taxon>Fungi</taxon>
        <taxon>Dikarya</taxon>
        <taxon>Basidiomycota</taxon>
        <taxon>Agaricomycotina</taxon>
        <taxon>Agaricomycetes</taxon>
        <taxon>Agaricomycetidae</taxon>
        <taxon>Agaricales</taxon>
        <taxon>Marasmiineae</taxon>
        <taxon>Omphalotaceae</taxon>
        <taxon>Lentinula</taxon>
    </lineage>
</organism>
<protein>
    <submittedName>
        <fullName evidence="1">Uncharacterized protein</fullName>
    </submittedName>
</protein>
<evidence type="ECO:0000313" key="1">
    <source>
        <dbReference type="EMBL" id="KAJ4470534.1"/>
    </source>
</evidence>
<gene>
    <name evidence="1" type="ORF">C8R41DRAFT_870794</name>
</gene>
<reference evidence="1" key="1">
    <citation type="submission" date="2022-08" db="EMBL/GenBank/DDBJ databases">
        <title>A Global Phylogenomic Analysis of the Shiitake Genus Lentinula.</title>
        <authorList>
            <consortium name="DOE Joint Genome Institute"/>
            <person name="Sierra-Patev S."/>
            <person name="Min B."/>
            <person name="Naranjo-Ortiz M."/>
            <person name="Looney B."/>
            <person name="Konkel Z."/>
            <person name="Slot J.C."/>
            <person name="Sakamoto Y."/>
            <person name="Steenwyk J.L."/>
            <person name="Rokas A."/>
            <person name="Carro J."/>
            <person name="Camarero S."/>
            <person name="Ferreira P."/>
            <person name="Molpeceres G."/>
            <person name="Ruiz-Duenas F.J."/>
            <person name="Serrano A."/>
            <person name="Henrissat B."/>
            <person name="Drula E."/>
            <person name="Hughes K.W."/>
            <person name="Mata J.L."/>
            <person name="Ishikawa N.K."/>
            <person name="Vargas-Isla R."/>
            <person name="Ushijima S."/>
            <person name="Smith C.A."/>
            <person name="Ahrendt S."/>
            <person name="Andreopoulos W."/>
            <person name="He G."/>
            <person name="Labutti K."/>
            <person name="Lipzen A."/>
            <person name="Ng V."/>
            <person name="Riley R."/>
            <person name="Sandor L."/>
            <person name="Barry K."/>
            <person name="Martinez A.T."/>
            <person name="Xiao Y."/>
            <person name="Gibbons J.G."/>
            <person name="Terashima K."/>
            <person name="Grigoriev I.V."/>
            <person name="Hibbett D.S."/>
        </authorList>
    </citation>
    <scope>NUCLEOTIDE SEQUENCE</scope>
    <source>
        <strain evidence="1">RHP3577 ss4</strain>
    </source>
</reference>
<dbReference type="EMBL" id="JANVFT010000091">
    <property type="protein sequence ID" value="KAJ4470534.1"/>
    <property type="molecule type" value="Genomic_DNA"/>
</dbReference>
<name>A0ABQ8V2E1_9AGAR</name>
<evidence type="ECO:0000313" key="2">
    <source>
        <dbReference type="Proteomes" id="UP001150217"/>
    </source>
</evidence>
<accession>A0ABQ8V2E1</accession>
<comment type="caution">
    <text evidence="1">The sequence shown here is derived from an EMBL/GenBank/DDBJ whole genome shotgun (WGS) entry which is preliminary data.</text>
</comment>
<proteinExistence type="predicted"/>